<evidence type="ECO:0000256" key="4">
    <source>
        <dbReference type="ARBA" id="ARBA00022692"/>
    </source>
</evidence>
<dbReference type="Proteomes" id="UP001153461">
    <property type="component" value="Unassembled WGS sequence"/>
</dbReference>
<keyword evidence="4" id="KW-0812">Transmembrane</keyword>
<evidence type="ECO:0000256" key="3">
    <source>
        <dbReference type="ARBA" id="ARBA00017291"/>
    </source>
</evidence>
<dbReference type="GO" id="GO:0051082">
    <property type="term" value="F:unfolded protein binding"/>
    <property type="evidence" value="ECO:0007669"/>
    <property type="project" value="TreeGrafter"/>
</dbReference>
<keyword evidence="5" id="KW-0732">Signal</keyword>
<dbReference type="PANTHER" id="PTHR28090:SF1">
    <property type="entry name" value="PROTEIN ROT1"/>
    <property type="match status" value="1"/>
</dbReference>
<evidence type="ECO:0000256" key="1">
    <source>
        <dbReference type="ARBA" id="ARBA00004115"/>
    </source>
</evidence>
<evidence type="ECO:0000313" key="12">
    <source>
        <dbReference type="EMBL" id="OQE88968.1"/>
    </source>
</evidence>
<protein>
    <recommendedName>
        <fullName evidence="3 10">Protein ROT1</fullName>
    </recommendedName>
</protein>
<name>A0A1V6YNS2_PENNA</name>
<gene>
    <name evidence="12" type="ORF">PENNAL_c0015G02966</name>
    <name evidence="11" type="ORF">PNAL_LOCUS1854</name>
</gene>
<comment type="subcellular location">
    <subcellularLocation>
        <location evidence="1">Endoplasmic reticulum membrane</location>
        <topology evidence="1">Single-pass type I membrane protein</topology>
    </subcellularLocation>
</comment>
<dbReference type="EMBL" id="MOOB01000015">
    <property type="protein sequence ID" value="OQE88968.1"/>
    <property type="molecule type" value="Genomic_DNA"/>
</dbReference>
<dbReference type="GO" id="GO:0006458">
    <property type="term" value="P:'de novo' protein folding"/>
    <property type="evidence" value="ECO:0007669"/>
    <property type="project" value="InterPro"/>
</dbReference>
<accession>A0A1V6YNS2</accession>
<evidence type="ECO:0000256" key="5">
    <source>
        <dbReference type="ARBA" id="ARBA00022729"/>
    </source>
</evidence>
<evidence type="ECO:0000256" key="10">
    <source>
        <dbReference type="PIRNR" id="PIRNR017290"/>
    </source>
</evidence>
<comment type="function">
    <text evidence="9 10">Required for normal levels of the cell wall 1,6-beta-glucan. Involved in a protein folding machinery chaperoning proteins acting in various physiological processes including cell wall synthesis and lysis of autophagic bodies.</text>
</comment>
<evidence type="ECO:0000313" key="11">
    <source>
        <dbReference type="EMBL" id="CAG8000035.1"/>
    </source>
</evidence>
<reference evidence="11" key="3">
    <citation type="submission" date="2021-07" db="EMBL/GenBank/DDBJ databases">
        <authorList>
            <person name="Branca A.L. A."/>
        </authorList>
    </citation>
    <scope>NUCLEOTIDE SEQUENCE</scope>
</reference>
<dbReference type="STRING" id="60175.A0A1V6YNS2"/>
<comment type="caution">
    <text evidence="12">The sequence shown here is derived from an EMBL/GenBank/DDBJ whole genome shotgun (WGS) entry which is preliminary data.</text>
</comment>
<evidence type="ECO:0000256" key="7">
    <source>
        <dbReference type="ARBA" id="ARBA00022989"/>
    </source>
</evidence>
<sequence>MFIPTLNKGRPSNTPFLSIFPLSTKMFLIWGLLISAALANANDLVGTWTTKSRDVLTGPGFYDPLNDKLLEPNLTGISYSFDDDGNYESAYYRAISNPVDPSCPGGIMQWQHGSYTLFGNGTLVLTPIAVDGRQLLSDPCRQQSGQYTRYNTTEEFREFSVYIDKFNHIKRLDLTRFDGSLVHPMFLAYQPPKMLPTTTLNPMPTGHKKKRELSSKSELHLIAREQLVNPDRWWWLGVLMTSLGGIAFFCS</sequence>
<dbReference type="PANTHER" id="PTHR28090">
    <property type="entry name" value="PROTEIN ROT1"/>
    <property type="match status" value="1"/>
</dbReference>
<dbReference type="Proteomes" id="UP000191691">
    <property type="component" value="Unassembled WGS sequence"/>
</dbReference>
<dbReference type="EMBL" id="CAJVNV010000054">
    <property type="protein sequence ID" value="CAG8000035.1"/>
    <property type="molecule type" value="Genomic_DNA"/>
</dbReference>
<dbReference type="GO" id="GO:0005789">
    <property type="term" value="C:endoplasmic reticulum membrane"/>
    <property type="evidence" value="ECO:0007669"/>
    <property type="project" value="UniProtKB-SubCell"/>
</dbReference>
<evidence type="ECO:0000256" key="6">
    <source>
        <dbReference type="ARBA" id="ARBA00022824"/>
    </source>
</evidence>
<keyword evidence="13" id="KW-1185">Reference proteome</keyword>
<evidence type="ECO:0000256" key="9">
    <source>
        <dbReference type="ARBA" id="ARBA00024969"/>
    </source>
</evidence>
<organism evidence="12 13">
    <name type="scientific">Penicillium nalgiovense</name>
    <dbReference type="NCBI Taxonomy" id="60175"/>
    <lineage>
        <taxon>Eukaryota</taxon>
        <taxon>Fungi</taxon>
        <taxon>Dikarya</taxon>
        <taxon>Ascomycota</taxon>
        <taxon>Pezizomycotina</taxon>
        <taxon>Eurotiomycetes</taxon>
        <taxon>Eurotiomycetidae</taxon>
        <taxon>Eurotiales</taxon>
        <taxon>Aspergillaceae</taxon>
        <taxon>Penicillium</taxon>
    </lineage>
</organism>
<evidence type="ECO:0000313" key="13">
    <source>
        <dbReference type="Proteomes" id="UP000191691"/>
    </source>
</evidence>
<reference evidence="12" key="1">
    <citation type="submission" date="2016-10" db="EMBL/GenBank/DDBJ databases">
        <title>Uncovering the secondary metabolism of Penicillium species provides insights into the evolution of 6-MSA pathways.</title>
        <authorList>
            <person name="Nielsen J.C."/>
            <person name="Nielsen J."/>
        </authorList>
    </citation>
    <scope>NUCLEOTIDE SEQUENCE [LARGE SCALE GENOMIC DNA]</scope>
    <source>
        <strain evidence="12">IBT 13039</strain>
    </source>
</reference>
<keyword evidence="8 10" id="KW-0472">Membrane</keyword>
<reference evidence="13" key="2">
    <citation type="journal article" date="2017" name="Nat. Microbiol.">
        <title>Global analysis of biosynthetic gene clusters reveals vast potential of secondary metabolite production in Penicillium species.</title>
        <authorList>
            <person name="Nielsen J.C."/>
            <person name="Grijseels S."/>
            <person name="Prigent S."/>
            <person name="Ji B."/>
            <person name="Dainat J."/>
            <person name="Nielsen K.F."/>
            <person name="Frisvad J.C."/>
            <person name="Workman M."/>
            <person name="Nielsen J."/>
        </authorList>
    </citation>
    <scope>NUCLEOTIDE SEQUENCE [LARGE SCALE GENOMIC DNA]</scope>
    <source>
        <strain evidence="13">IBT 13039</strain>
    </source>
</reference>
<dbReference type="PIRSF" id="PIRSF017290">
    <property type="entry name" value="ROT1_prd"/>
    <property type="match status" value="1"/>
</dbReference>
<keyword evidence="7" id="KW-1133">Transmembrane helix</keyword>
<keyword evidence="6 10" id="KW-0256">Endoplasmic reticulum</keyword>
<dbReference type="Pfam" id="PF10681">
    <property type="entry name" value="Rot1"/>
    <property type="match status" value="1"/>
</dbReference>
<dbReference type="OMA" id="YKPPQML"/>
<evidence type="ECO:0000256" key="8">
    <source>
        <dbReference type="ARBA" id="ARBA00023136"/>
    </source>
</evidence>
<dbReference type="OrthoDB" id="5327821at2759"/>
<comment type="similarity">
    <text evidence="2 10">Belongs to the ROT1 family.</text>
</comment>
<dbReference type="InterPro" id="IPR019623">
    <property type="entry name" value="Rot1"/>
</dbReference>
<evidence type="ECO:0000256" key="2">
    <source>
        <dbReference type="ARBA" id="ARBA00007149"/>
    </source>
</evidence>
<proteinExistence type="inferred from homology"/>
<dbReference type="AlphaFoldDB" id="A0A1V6YNS2"/>